<organism evidence="6 7">
    <name type="scientific">Littorina saxatilis</name>
    <dbReference type="NCBI Taxonomy" id="31220"/>
    <lineage>
        <taxon>Eukaryota</taxon>
        <taxon>Metazoa</taxon>
        <taxon>Spiralia</taxon>
        <taxon>Lophotrochozoa</taxon>
        <taxon>Mollusca</taxon>
        <taxon>Gastropoda</taxon>
        <taxon>Caenogastropoda</taxon>
        <taxon>Littorinimorpha</taxon>
        <taxon>Littorinoidea</taxon>
        <taxon>Littorinidae</taxon>
        <taxon>Littorina</taxon>
    </lineage>
</organism>
<feature type="region of interest" description="Disordered" evidence="4">
    <location>
        <begin position="680"/>
        <end position="831"/>
    </location>
</feature>
<dbReference type="Gene3D" id="3.80.10.10">
    <property type="entry name" value="Ribonuclease Inhibitor"/>
    <property type="match status" value="2"/>
</dbReference>
<feature type="compositionally biased region" description="Basic and acidic residues" evidence="4">
    <location>
        <begin position="813"/>
        <end position="823"/>
    </location>
</feature>
<comment type="caution">
    <text evidence="6">The sequence shown here is derived from an EMBL/GenBank/DDBJ whole genome shotgun (WGS) entry which is preliminary data.</text>
</comment>
<dbReference type="Pfam" id="PF14580">
    <property type="entry name" value="LRR_9"/>
    <property type="match status" value="1"/>
</dbReference>
<keyword evidence="3" id="KW-0677">Repeat</keyword>
<dbReference type="InterPro" id="IPR001611">
    <property type="entry name" value="Leu-rich_rpt"/>
</dbReference>
<dbReference type="GO" id="GO:0004385">
    <property type="term" value="F:GMP kinase activity"/>
    <property type="evidence" value="ECO:0007669"/>
    <property type="project" value="TreeGrafter"/>
</dbReference>
<dbReference type="SMART" id="SM00369">
    <property type="entry name" value="LRR_TYP"/>
    <property type="match status" value="4"/>
</dbReference>
<dbReference type="InterPro" id="IPR027417">
    <property type="entry name" value="P-loop_NTPase"/>
</dbReference>
<dbReference type="InterPro" id="IPR003591">
    <property type="entry name" value="Leu-rich_rpt_typical-subtyp"/>
</dbReference>
<keyword evidence="1" id="KW-0433">Leucine-rich repeat</keyword>
<protein>
    <recommendedName>
        <fullName evidence="5">Guanylate kinase-like domain-containing protein</fullName>
    </recommendedName>
</protein>
<name>A0AAN9BBE0_9CAEN</name>
<gene>
    <name evidence="6" type="ORF">V1264_020967</name>
</gene>
<keyword evidence="2" id="KW-0808">Transferase</keyword>
<dbReference type="FunFam" id="3.40.50.300:FF:000828">
    <property type="entry name" value="leucine-rich repeat and guanylate kinase domain-containing protein-like"/>
    <property type="match status" value="1"/>
</dbReference>
<dbReference type="SMART" id="SM00365">
    <property type="entry name" value="LRR_SD22"/>
    <property type="match status" value="7"/>
</dbReference>
<dbReference type="InterPro" id="IPR032675">
    <property type="entry name" value="LRR_dom_sf"/>
</dbReference>
<feature type="compositionally biased region" description="Low complexity" evidence="4">
    <location>
        <begin position="720"/>
        <end position="742"/>
    </location>
</feature>
<keyword evidence="7" id="KW-1185">Reference proteome</keyword>
<dbReference type="AlphaFoldDB" id="A0AAN9BBE0"/>
<dbReference type="SMART" id="SM00072">
    <property type="entry name" value="GuKc"/>
    <property type="match status" value="1"/>
</dbReference>
<dbReference type="Pfam" id="PF00625">
    <property type="entry name" value="Guanylate_kin"/>
    <property type="match status" value="1"/>
</dbReference>
<sequence>MADGVDSIRDYRVSDTITDTPQPEGQYYHMDADPDNLVPATDILTLDDIGQSPDVGDAADMLECEPAAKVDDEDDTQELSPGGVLDEETVARGLSNLGRSANGMNQVYLNASVPGFSLVDISVLGEYVHLQKVEIPYNAITDLTPLGKLPHLLSLDASHNNISKMLDFTPPLNLQSVDLSYNQLSDMGDLSPHHALKKLVLDNNLISEIKGLEKCRRLHVLSLAHNNIETIQGLDKLPLRDLNLCHNKIKKIENLDTLHQLQVLNLAGNRIRSLQGLEGHDLLESIDLEDNEVIDASEISEIEKLRMLRELNLLRNPIQEMPDCRLAILFRIPSLTELDRHKVKVEEKIAAKNMFDPSLEVIAARDHIMHVVYNFLQPSRVWDSTLPNVETPYPMLVLVGPQGSGKRDLAIKLVDEFSDYFGYGVSHTSRTPKADEVNGKNYFFVTSEKFEMDIKMGQFVQTYRNNNSWYGLQMEAIEGVAREGLACVVHMELEGVLTLKNTYFEPRYVLVMPLDQEAHEQRLRDRGWYLEDQIERTLKKDDVYCKYNQDHPGFFDMMINSDDIADAYRHLRRLVMDYLGVSPSTPDTSSQPYQTDITEGDNYQAMTGAASTNALGGRTWSKPSIPDSMLQARGPMGSATGRGIVEEESYKRRHSAAKEVVAGYVPPIYEQILTQFPRTAPQTVEEQQGLGLESTSDNRATSAPNNNATTCFPPNPDIPIIPGSPDSTSSNTSSGSNLSDLDSATELQRPGSPKAHPGAPVASTQPASNDILPTEKVNPLSLIDERGYNSSSKSRLPEARPLSGGRQLLGSDHGNRPGSERHKVLPPIAAQ</sequence>
<evidence type="ECO:0000256" key="2">
    <source>
        <dbReference type="ARBA" id="ARBA00022679"/>
    </source>
</evidence>
<feature type="compositionally biased region" description="Polar residues" evidence="4">
    <location>
        <begin position="693"/>
        <end position="712"/>
    </location>
</feature>
<dbReference type="EMBL" id="JBAMIC010000010">
    <property type="protein sequence ID" value="KAK7102788.1"/>
    <property type="molecule type" value="Genomic_DNA"/>
</dbReference>
<evidence type="ECO:0000313" key="7">
    <source>
        <dbReference type="Proteomes" id="UP001374579"/>
    </source>
</evidence>
<proteinExistence type="predicted"/>
<dbReference type="PANTHER" id="PTHR23117:SF18">
    <property type="entry name" value="LEUCINE-RICH REPEAT AND GUANYLATE KINASE DOMAIN-CONTAINING PROTEIN"/>
    <property type="match status" value="1"/>
</dbReference>
<feature type="domain" description="Guanylate kinase-like" evidence="5">
    <location>
        <begin position="393"/>
        <end position="576"/>
    </location>
</feature>
<dbReference type="InterPro" id="IPR008144">
    <property type="entry name" value="Guanylate_kin-like_dom"/>
</dbReference>
<dbReference type="InterPro" id="IPR020590">
    <property type="entry name" value="Guanylate_kinase_CS"/>
</dbReference>
<dbReference type="GO" id="GO:0009966">
    <property type="term" value="P:regulation of signal transduction"/>
    <property type="evidence" value="ECO:0007669"/>
    <property type="project" value="UniProtKB-ARBA"/>
</dbReference>
<dbReference type="SUPFAM" id="SSF52540">
    <property type="entry name" value="P-loop containing nucleoside triphosphate hydrolases"/>
    <property type="match status" value="1"/>
</dbReference>
<evidence type="ECO:0000256" key="1">
    <source>
        <dbReference type="ARBA" id="ARBA00022614"/>
    </source>
</evidence>
<accession>A0AAN9BBE0</accession>
<dbReference type="PROSITE" id="PS00856">
    <property type="entry name" value="GUANYLATE_KINASE_1"/>
    <property type="match status" value="1"/>
</dbReference>
<dbReference type="SUPFAM" id="SSF52058">
    <property type="entry name" value="L domain-like"/>
    <property type="match status" value="1"/>
</dbReference>
<evidence type="ECO:0000256" key="3">
    <source>
        <dbReference type="ARBA" id="ARBA00022737"/>
    </source>
</evidence>
<dbReference type="PANTHER" id="PTHR23117">
    <property type="entry name" value="GUANYLATE KINASE-RELATED"/>
    <property type="match status" value="1"/>
</dbReference>
<dbReference type="InterPro" id="IPR008145">
    <property type="entry name" value="GK/Ca_channel_bsu"/>
</dbReference>
<dbReference type="Pfam" id="PF12799">
    <property type="entry name" value="LRR_4"/>
    <property type="match status" value="1"/>
</dbReference>
<dbReference type="InterPro" id="IPR025875">
    <property type="entry name" value="Leu-rich_rpt_4"/>
</dbReference>
<dbReference type="PROSITE" id="PS50052">
    <property type="entry name" value="GUANYLATE_KINASE_2"/>
    <property type="match status" value="1"/>
</dbReference>
<dbReference type="Proteomes" id="UP001374579">
    <property type="component" value="Unassembled WGS sequence"/>
</dbReference>
<dbReference type="GO" id="GO:0005829">
    <property type="term" value="C:cytosol"/>
    <property type="evidence" value="ECO:0007669"/>
    <property type="project" value="TreeGrafter"/>
</dbReference>
<reference evidence="6 7" key="1">
    <citation type="submission" date="2024-02" db="EMBL/GenBank/DDBJ databases">
        <title>Chromosome-scale genome assembly of the rough periwinkle Littorina saxatilis.</title>
        <authorList>
            <person name="De Jode A."/>
            <person name="Faria R."/>
            <person name="Formenti G."/>
            <person name="Sims Y."/>
            <person name="Smith T.P."/>
            <person name="Tracey A."/>
            <person name="Wood J.M.D."/>
            <person name="Zagrodzka Z.B."/>
            <person name="Johannesson K."/>
            <person name="Butlin R.K."/>
            <person name="Leder E.H."/>
        </authorList>
    </citation>
    <scope>NUCLEOTIDE SEQUENCE [LARGE SCALE GENOMIC DNA]</scope>
    <source>
        <strain evidence="6">Snail1</strain>
        <tissue evidence="6">Muscle</tissue>
    </source>
</reference>
<dbReference type="FunFam" id="3.80.10.10:FF:000191">
    <property type="entry name" value="Leucine rich repeats and guanylate kinase domain containing"/>
    <property type="match status" value="1"/>
</dbReference>
<dbReference type="Gene3D" id="3.40.50.300">
    <property type="entry name" value="P-loop containing nucleotide triphosphate hydrolases"/>
    <property type="match status" value="1"/>
</dbReference>
<evidence type="ECO:0000313" key="6">
    <source>
        <dbReference type="EMBL" id="KAK7102788.1"/>
    </source>
</evidence>
<dbReference type="PROSITE" id="PS51450">
    <property type="entry name" value="LRR"/>
    <property type="match status" value="5"/>
</dbReference>
<dbReference type="CDD" id="cd00071">
    <property type="entry name" value="GMPK"/>
    <property type="match status" value="1"/>
</dbReference>
<evidence type="ECO:0000259" key="5">
    <source>
        <dbReference type="PROSITE" id="PS50052"/>
    </source>
</evidence>
<evidence type="ECO:0000256" key="4">
    <source>
        <dbReference type="SAM" id="MobiDB-lite"/>
    </source>
</evidence>